<dbReference type="EMBL" id="MN739520">
    <property type="protein sequence ID" value="QHT10450.1"/>
    <property type="molecule type" value="Genomic_DNA"/>
</dbReference>
<protein>
    <submittedName>
        <fullName evidence="1">Uncharacterized protein</fullName>
    </submittedName>
</protein>
<organism evidence="1">
    <name type="scientific">viral metagenome</name>
    <dbReference type="NCBI Taxonomy" id="1070528"/>
    <lineage>
        <taxon>unclassified sequences</taxon>
        <taxon>metagenomes</taxon>
        <taxon>organismal metagenomes</taxon>
    </lineage>
</organism>
<dbReference type="AlphaFoldDB" id="A0A6C0D2G6"/>
<evidence type="ECO:0000313" key="1">
    <source>
        <dbReference type="EMBL" id="QHT10450.1"/>
    </source>
</evidence>
<reference evidence="1" key="1">
    <citation type="journal article" date="2020" name="Nature">
        <title>Giant virus diversity and host interactions through global metagenomics.</title>
        <authorList>
            <person name="Schulz F."/>
            <person name="Roux S."/>
            <person name="Paez-Espino D."/>
            <person name="Jungbluth S."/>
            <person name="Walsh D.A."/>
            <person name="Denef V.J."/>
            <person name="McMahon K.D."/>
            <person name="Konstantinidis K.T."/>
            <person name="Eloe-Fadrosh E.A."/>
            <person name="Kyrpides N.C."/>
            <person name="Woyke T."/>
        </authorList>
    </citation>
    <scope>NUCLEOTIDE SEQUENCE</scope>
    <source>
        <strain evidence="1">GVMAG-M-3300023174-107</strain>
    </source>
</reference>
<sequence>MPIIAVPWSEYDRDRDIKEVWHSILSRPDLLEKLPSDTWHGFKLQEILWSGKIDLKQPDWEDTLVALWKENT</sequence>
<proteinExistence type="predicted"/>
<name>A0A6C0D2G6_9ZZZZ</name>
<accession>A0A6C0D2G6</accession>